<accession>A0A6M3JNS4</accession>
<gene>
    <name evidence="1" type="ORF">MM415A03146_0013</name>
</gene>
<sequence>MGEEIVTYQINGAEKQWLSDLLEKHSIRVSGDIMIELIQTVDRIAKEAYEKGKKRK</sequence>
<dbReference type="AlphaFoldDB" id="A0A6M3JNS4"/>
<proteinExistence type="predicted"/>
<reference evidence="1" key="1">
    <citation type="submission" date="2020-03" db="EMBL/GenBank/DDBJ databases">
        <title>The deep terrestrial virosphere.</title>
        <authorList>
            <person name="Holmfeldt K."/>
            <person name="Nilsson E."/>
            <person name="Simone D."/>
            <person name="Lopez-Fernandez M."/>
            <person name="Wu X."/>
            <person name="de Brujin I."/>
            <person name="Lundin D."/>
            <person name="Andersson A."/>
            <person name="Bertilsson S."/>
            <person name="Dopson M."/>
        </authorList>
    </citation>
    <scope>NUCLEOTIDE SEQUENCE</scope>
    <source>
        <strain evidence="1">MM415A03146</strain>
    </source>
</reference>
<protein>
    <submittedName>
        <fullName evidence="1">Uncharacterized protein</fullName>
    </submittedName>
</protein>
<organism evidence="1">
    <name type="scientific">viral metagenome</name>
    <dbReference type="NCBI Taxonomy" id="1070528"/>
    <lineage>
        <taxon>unclassified sequences</taxon>
        <taxon>metagenomes</taxon>
        <taxon>organismal metagenomes</taxon>
    </lineage>
</organism>
<evidence type="ECO:0000313" key="1">
    <source>
        <dbReference type="EMBL" id="QJA71546.1"/>
    </source>
</evidence>
<name>A0A6M3JNS4_9ZZZZ</name>
<dbReference type="EMBL" id="MT141880">
    <property type="protein sequence ID" value="QJA71546.1"/>
    <property type="molecule type" value="Genomic_DNA"/>
</dbReference>